<protein>
    <submittedName>
        <fullName evidence="2">Uncharacterized protein</fullName>
    </submittedName>
</protein>
<keyword evidence="2" id="KW-0614">Plasmid</keyword>
<geneLocation type="plasmid" evidence="2 3">
    <name>pSCATT</name>
</geneLocation>
<dbReference type="PATRIC" id="fig|1003195.29.peg.7181"/>
<keyword evidence="1" id="KW-0732">Signal</keyword>
<sequence length="183" mass="18276">MLVPYIHRGGPVLVRSLLATVTTVALAACGMAVATGTADAATTTASATTFTVPAGVTHATVSLGTAHATVTRSPATAQTGVTCTLTVNTPIHTSTIVYGSASIGCTAPVSQLTMSANLYKNGALAVAGDLMETWSSGSLSANAYTPYAPGTYQTGAQGTVTYPAGYTPPTGTMPLTYSPKALL</sequence>
<feature type="chain" id="PRO_5039022914" evidence="1">
    <location>
        <begin position="28"/>
        <end position="183"/>
    </location>
</feature>
<proteinExistence type="predicted"/>
<feature type="signal peptide" evidence="1">
    <location>
        <begin position="1"/>
        <end position="27"/>
    </location>
</feature>
<accession>G8XG43</accession>
<dbReference type="AlphaFoldDB" id="G8XG43"/>
<evidence type="ECO:0000313" key="2">
    <source>
        <dbReference type="EMBL" id="AEW99573.1"/>
    </source>
</evidence>
<dbReference type="HOGENOM" id="CLU_1474347_0_0_11"/>
<dbReference type="EMBL" id="CP003229">
    <property type="protein sequence ID" value="AEW99573.1"/>
    <property type="molecule type" value="Genomic_DNA"/>
</dbReference>
<reference evidence="3" key="1">
    <citation type="submission" date="2011-12" db="EMBL/GenBank/DDBJ databases">
        <title>Complete genome sequence of Streptomyces cattleya strain DSM 46488.</title>
        <authorList>
            <person name="Ou H.-Y."/>
            <person name="Li P."/>
            <person name="Zhao C."/>
            <person name="O'Hagan D."/>
            <person name="Deng Z."/>
        </authorList>
    </citation>
    <scope>NUCLEOTIDE SEQUENCE [LARGE SCALE GENOMIC DNA]</scope>
    <source>
        <strain evidence="3">ATCC 35852 / DSM 46488 / JCM 4925 / NBRC 14057 / NRRL 8057</strain>
        <plasmid evidence="3">Plasmid pSCATT</plasmid>
    </source>
</reference>
<evidence type="ECO:0000313" key="3">
    <source>
        <dbReference type="Proteomes" id="UP000007842"/>
    </source>
</evidence>
<gene>
    <name evidence="2" type="ordered locus">SCATT_p13800</name>
</gene>
<evidence type="ECO:0000256" key="1">
    <source>
        <dbReference type="SAM" id="SignalP"/>
    </source>
</evidence>
<organism evidence="2 3">
    <name type="scientific">Streptantibioticus cattleyicolor (strain ATCC 35852 / DSM 46488 / JCM 4925 / NBRC 14057 / NRRL 8057)</name>
    <name type="common">Streptomyces cattleya</name>
    <dbReference type="NCBI Taxonomy" id="1003195"/>
    <lineage>
        <taxon>Bacteria</taxon>
        <taxon>Bacillati</taxon>
        <taxon>Actinomycetota</taxon>
        <taxon>Actinomycetes</taxon>
        <taxon>Kitasatosporales</taxon>
        <taxon>Streptomycetaceae</taxon>
        <taxon>Streptantibioticus</taxon>
    </lineage>
</organism>
<name>G8XG43_STREN</name>
<dbReference type="KEGG" id="scy:SCATT_p13800"/>
<dbReference type="Proteomes" id="UP000007842">
    <property type="component" value="Plasmid pSCATT"/>
</dbReference>
<keyword evidence="3" id="KW-1185">Reference proteome</keyword>